<keyword evidence="4" id="KW-0378">Hydrolase</keyword>
<dbReference type="EMBL" id="JAUJEA010000004">
    <property type="protein sequence ID" value="MDN5202248.1"/>
    <property type="molecule type" value="Genomic_DNA"/>
</dbReference>
<evidence type="ECO:0000256" key="1">
    <source>
        <dbReference type="ARBA" id="ARBA00001231"/>
    </source>
</evidence>
<dbReference type="Pfam" id="PF00728">
    <property type="entry name" value="Glyco_hydro_20"/>
    <property type="match status" value="1"/>
</dbReference>
<keyword evidence="9" id="KW-1185">Reference proteome</keyword>
<dbReference type="PANTHER" id="PTHR22600:SF57">
    <property type="entry name" value="BETA-N-ACETYLHEXOSAMINIDASE"/>
    <property type="match status" value="1"/>
</dbReference>
<feature type="domain" description="Glycoside hydrolase family 20 catalytic" evidence="6">
    <location>
        <begin position="159"/>
        <end position="497"/>
    </location>
</feature>
<comment type="catalytic activity">
    <reaction evidence="1">
        <text>Hydrolysis of terminal non-reducing N-acetyl-D-hexosamine residues in N-acetyl-beta-D-hexosaminides.</text>
        <dbReference type="EC" id="3.2.1.52"/>
    </reaction>
</comment>
<gene>
    <name evidence="8" type="ORF">QQ008_12760</name>
</gene>
<dbReference type="InterPro" id="IPR017853">
    <property type="entry name" value="GH"/>
</dbReference>
<evidence type="ECO:0000259" key="6">
    <source>
        <dbReference type="Pfam" id="PF00728"/>
    </source>
</evidence>
<evidence type="ECO:0000259" key="7">
    <source>
        <dbReference type="Pfam" id="PF02838"/>
    </source>
</evidence>
<dbReference type="InterPro" id="IPR029018">
    <property type="entry name" value="Hex-like_dom2"/>
</dbReference>
<protein>
    <recommendedName>
        <fullName evidence="3">beta-N-acetylhexosaminidase</fullName>
        <ecNumber evidence="3">3.2.1.52</ecNumber>
    </recommendedName>
</protein>
<dbReference type="EC" id="3.2.1.52" evidence="3"/>
<dbReference type="Gene3D" id="3.20.20.80">
    <property type="entry name" value="Glycosidases"/>
    <property type="match status" value="1"/>
</dbReference>
<dbReference type="Pfam" id="PF02838">
    <property type="entry name" value="Glyco_hydro_20b"/>
    <property type="match status" value="1"/>
</dbReference>
<dbReference type="InterPro" id="IPR025705">
    <property type="entry name" value="Beta_hexosaminidase_sua/sub"/>
</dbReference>
<sequence>MRSLMLIASVIVIFSFCVEAQVNQLKIIPEPQDLEIQEGAFVLNNDLTIHLDKQFAVALPEVTLLQQIIQHEVSIKVKVLSGKISSFAKGQITIRRDQRFKDPEEYILSIDKNGILITTSERHGLFYAIQTLHQILSFQLTDKNDYKLPTIKIHDQPRFGYRALMLDPARHFLPIKDLKKYIDIMAFYKFNKLHLHLTDDQGWRIEIKQYPKLTEIGSRRKETDGDGKAHEGFYTQEQLRELVAYARTKFIDVIPEVDMPGHSLAVLASYPDLACFPGEFEVRTTPGVAKDLVCAGSEDVYSFYDAIIGELASVFPYPKIHIGGDEAPTDHWEKCSQCQGIIETKDLDGEHDLMAYFFDRINKTLTKHKREPMLWYEENVNTYPKGSTVFLWRLGTAERVIKATRQKGLNLISSPGEYAYFDYPQSSSDKIYAPSWMPVLSLEQAYQFDPGYGLPESKQDHIIGVEGCIWGEGVKDIDKAFYMTFPRALALSEAGWSVMRNRSWQNFSLKIKQHLNFLLERGINYRPPTELYKSD</sequence>
<evidence type="ECO:0000256" key="4">
    <source>
        <dbReference type="ARBA" id="ARBA00022801"/>
    </source>
</evidence>
<dbReference type="CDD" id="cd06563">
    <property type="entry name" value="GH20_chitobiase-like"/>
    <property type="match status" value="1"/>
</dbReference>
<comment type="similarity">
    <text evidence="2">Belongs to the glycosyl hydrolase 20 family.</text>
</comment>
<name>A0ABT8KRI2_9BACT</name>
<dbReference type="InterPro" id="IPR015883">
    <property type="entry name" value="Glyco_hydro_20_cat"/>
</dbReference>
<evidence type="ECO:0000256" key="2">
    <source>
        <dbReference type="ARBA" id="ARBA00006285"/>
    </source>
</evidence>
<feature type="domain" description="Beta-hexosaminidase bacterial type N-terminal" evidence="7">
    <location>
        <begin position="25"/>
        <end position="156"/>
    </location>
</feature>
<evidence type="ECO:0000256" key="3">
    <source>
        <dbReference type="ARBA" id="ARBA00012663"/>
    </source>
</evidence>
<accession>A0ABT8KRI2</accession>
<dbReference type="SUPFAM" id="SSF51445">
    <property type="entry name" value="(Trans)glycosidases"/>
    <property type="match status" value="1"/>
</dbReference>
<dbReference type="SUPFAM" id="SSF55545">
    <property type="entry name" value="beta-N-acetylhexosaminidase-like domain"/>
    <property type="match status" value="1"/>
</dbReference>
<evidence type="ECO:0000313" key="8">
    <source>
        <dbReference type="EMBL" id="MDN5202248.1"/>
    </source>
</evidence>
<dbReference type="RefSeq" id="WP_346752274.1">
    <property type="nucleotide sequence ID" value="NZ_JAUJEA010000004.1"/>
</dbReference>
<evidence type="ECO:0000256" key="5">
    <source>
        <dbReference type="ARBA" id="ARBA00023295"/>
    </source>
</evidence>
<reference evidence="8" key="1">
    <citation type="submission" date="2023-06" db="EMBL/GenBank/DDBJ databases">
        <title>Genomic of Parafulvivirga corallium.</title>
        <authorList>
            <person name="Wang G."/>
        </authorList>
    </citation>
    <scope>NUCLEOTIDE SEQUENCE</scope>
    <source>
        <strain evidence="8">BMA10</strain>
    </source>
</reference>
<keyword evidence="5" id="KW-0326">Glycosidase</keyword>
<comment type="caution">
    <text evidence="8">The sequence shown here is derived from an EMBL/GenBank/DDBJ whole genome shotgun (WGS) entry which is preliminary data.</text>
</comment>
<dbReference type="PANTHER" id="PTHR22600">
    <property type="entry name" value="BETA-HEXOSAMINIDASE"/>
    <property type="match status" value="1"/>
</dbReference>
<proteinExistence type="inferred from homology"/>
<evidence type="ECO:0000313" key="9">
    <source>
        <dbReference type="Proteomes" id="UP001172082"/>
    </source>
</evidence>
<organism evidence="8 9">
    <name type="scientific">Splendidivirga corallicola</name>
    <dbReference type="NCBI Taxonomy" id="3051826"/>
    <lineage>
        <taxon>Bacteria</taxon>
        <taxon>Pseudomonadati</taxon>
        <taxon>Bacteroidota</taxon>
        <taxon>Cytophagia</taxon>
        <taxon>Cytophagales</taxon>
        <taxon>Splendidivirgaceae</taxon>
        <taxon>Splendidivirga</taxon>
    </lineage>
</organism>
<dbReference type="PIRSF" id="PIRSF001093">
    <property type="entry name" value="B-hxosamndse_ab_euk"/>
    <property type="match status" value="1"/>
</dbReference>
<dbReference type="Gene3D" id="3.30.379.10">
    <property type="entry name" value="Chitobiase/beta-hexosaminidase domain 2-like"/>
    <property type="match status" value="1"/>
</dbReference>
<dbReference type="PRINTS" id="PR00738">
    <property type="entry name" value="GLHYDRLASE20"/>
</dbReference>
<dbReference type="InterPro" id="IPR015882">
    <property type="entry name" value="HEX_bac_N"/>
</dbReference>
<dbReference type="Proteomes" id="UP001172082">
    <property type="component" value="Unassembled WGS sequence"/>
</dbReference>